<dbReference type="HAMAP" id="MF_01395">
    <property type="entry name" value="AcetylCoA_CT_beta"/>
    <property type="match status" value="1"/>
</dbReference>
<comment type="similarity">
    <text evidence="4">Belongs to the AccD/PCCB family.</text>
</comment>
<dbReference type="GO" id="GO:0006633">
    <property type="term" value="P:fatty acid biosynthetic process"/>
    <property type="evidence" value="ECO:0007669"/>
    <property type="project" value="UniProtKB-KW"/>
</dbReference>
<evidence type="ECO:0000256" key="1">
    <source>
        <dbReference type="ARBA" id="ARBA00022679"/>
    </source>
</evidence>
<proteinExistence type="inferred from homology"/>
<comment type="caution">
    <text evidence="6">The sequence shown here is derived from an EMBL/GenBank/DDBJ whole genome shotgun (WGS) entry which is preliminary data.</text>
</comment>
<keyword evidence="1 4" id="KW-0808">Transferase</keyword>
<dbReference type="InterPro" id="IPR000438">
    <property type="entry name" value="Acetyl_CoA_COase_Trfase_b_su"/>
</dbReference>
<dbReference type="GO" id="GO:2001295">
    <property type="term" value="P:malonyl-CoA biosynthetic process"/>
    <property type="evidence" value="ECO:0007669"/>
    <property type="project" value="UniProtKB-UniRule"/>
</dbReference>
<comment type="catalytic activity">
    <reaction evidence="4">
        <text>N(6)-carboxybiotinyl-L-lysyl-[protein] + acetyl-CoA = N(6)-biotinyl-L-lysyl-[protein] + malonyl-CoA</text>
        <dbReference type="Rhea" id="RHEA:54728"/>
        <dbReference type="Rhea" id="RHEA-COMP:10505"/>
        <dbReference type="Rhea" id="RHEA-COMP:10506"/>
        <dbReference type="ChEBI" id="CHEBI:57288"/>
        <dbReference type="ChEBI" id="CHEBI:57384"/>
        <dbReference type="ChEBI" id="CHEBI:83144"/>
        <dbReference type="ChEBI" id="CHEBI:83145"/>
        <dbReference type="EC" id="2.1.3.15"/>
    </reaction>
</comment>
<comment type="subcellular location">
    <subcellularLocation>
        <location evidence="4">Cytoplasm</location>
    </subcellularLocation>
</comment>
<keyword evidence="2 4" id="KW-0276">Fatty acid metabolism</keyword>
<gene>
    <name evidence="4" type="primary">accD</name>
    <name evidence="6" type="ORF">CIT25_10345</name>
</gene>
<keyword evidence="4" id="KW-0444">Lipid biosynthesis</keyword>
<sequence>MNWITNYVRPKINSMLGRRTDMPENLWIKDPETGEMVFHKDLEQNQFVIPSSGHHMKISAKERLKFFFDDGKYETLENPKVVQDPLKFRDEKRYTDRLKDAKAKTGLEDAIINALGTVEGLPVVVTVQDFAFMGGSLGMAAGDAIVRGFEVALQRKRPLILFAASGGARMQEGILSLMQLPRTTIGVDRLKEAGLPYIVVLTNPTTGGVTASYAMLGDVHIAEPGALIGFAGPRVIEQTIREKLPDGFQRSEYLMEHGMVDMVVSRLEMRQTIARLLKMLLKLPEEQKPLEPEILPPVAIPAEARPQA</sequence>
<dbReference type="Pfam" id="PF01039">
    <property type="entry name" value="Carboxyl_trans"/>
    <property type="match status" value="1"/>
</dbReference>
<name>A0AB36RBL0_9HYPH</name>
<dbReference type="PROSITE" id="PS50980">
    <property type="entry name" value="COA_CT_NTER"/>
    <property type="match status" value="1"/>
</dbReference>
<dbReference type="GO" id="GO:0009329">
    <property type="term" value="C:acetate CoA-transferase complex"/>
    <property type="evidence" value="ECO:0007669"/>
    <property type="project" value="TreeGrafter"/>
</dbReference>
<dbReference type="PANTHER" id="PTHR42995:SF5">
    <property type="entry name" value="ACETYL-COENZYME A CARBOXYLASE CARBOXYL TRANSFERASE SUBUNIT BETA, CHLOROPLASTIC"/>
    <property type="match status" value="1"/>
</dbReference>
<dbReference type="EC" id="2.1.3.15" evidence="4"/>
<evidence type="ECO:0000256" key="2">
    <source>
        <dbReference type="ARBA" id="ARBA00022832"/>
    </source>
</evidence>
<evidence type="ECO:0000259" key="5">
    <source>
        <dbReference type="PROSITE" id="PS50980"/>
    </source>
</evidence>
<dbReference type="AlphaFoldDB" id="A0AB36RBL0"/>
<dbReference type="RefSeq" id="WP_095484462.1">
    <property type="nucleotide sequence ID" value="NZ_CP088151.1"/>
</dbReference>
<dbReference type="InterPro" id="IPR034733">
    <property type="entry name" value="AcCoA_carboxyl_beta"/>
</dbReference>
<keyword evidence="4" id="KW-0067">ATP-binding</keyword>
<dbReference type="NCBIfam" id="TIGR00515">
    <property type="entry name" value="accD"/>
    <property type="match status" value="1"/>
</dbReference>
<comment type="function">
    <text evidence="4">Component of the acetyl coenzyme A carboxylase (ACC) complex. Biotin carboxylase (BC) catalyzes the carboxylation of biotin on its carrier protein (BCCP) and then the CO(2) group is transferred by the transcarboxylase to acetyl-CoA to form malonyl-CoA.</text>
</comment>
<comment type="pathway">
    <text evidence="4">Lipid metabolism; malonyl-CoA biosynthesis; malonyl-CoA from acetyl-CoA: step 1/1.</text>
</comment>
<dbReference type="PRINTS" id="PR01070">
    <property type="entry name" value="ACCCTRFRASEB"/>
</dbReference>
<keyword evidence="4" id="KW-0443">Lipid metabolism</keyword>
<dbReference type="Gene3D" id="3.90.226.10">
    <property type="entry name" value="2-enoyl-CoA Hydratase, Chain A, domain 1"/>
    <property type="match status" value="1"/>
</dbReference>
<protein>
    <recommendedName>
        <fullName evidence="4">Acetyl-coenzyme A carboxylase carboxyl transferase subunit beta</fullName>
        <shortName evidence="4">ACCase subunit beta</shortName>
        <shortName evidence="4">Acetyl-CoA carboxylase carboxyltransferase subunit beta</shortName>
        <ecNumber evidence="4">2.1.3.15</ecNumber>
    </recommendedName>
</protein>
<evidence type="ECO:0000313" key="7">
    <source>
        <dbReference type="Proteomes" id="UP000216215"/>
    </source>
</evidence>
<dbReference type="InterPro" id="IPR029045">
    <property type="entry name" value="ClpP/crotonase-like_dom_sf"/>
</dbReference>
<dbReference type="SUPFAM" id="SSF52096">
    <property type="entry name" value="ClpP/crotonase"/>
    <property type="match status" value="1"/>
</dbReference>
<evidence type="ECO:0000256" key="3">
    <source>
        <dbReference type="ARBA" id="ARBA00023160"/>
    </source>
</evidence>
<reference evidence="7" key="1">
    <citation type="submission" date="2017-08" db="EMBL/GenBank/DDBJ databases">
        <title>Mesorhizobium wenxinae sp. nov., a novel rhizobial species isolated from root nodules of chickpea (Cicer arietinum L.).</title>
        <authorList>
            <person name="Zhang J."/>
        </authorList>
    </citation>
    <scope>NUCLEOTIDE SEQUENCE [LARGE SCALE GENOMIC DNA]</scope>
    <source>
        <strain evidence="7">USDA 3392</strain>
    </source>
</reference>
<comment type="caution">
    <text evidence="4">Lacks conserved residue(s) required for the propagation of feature annotation.</text>
</comment>
<feature type="domain" description="CoA carboxyltransferase N-terminal" evidence="5">
    <location>
        <begin position="26"/>
        <end position="295"/>
    </location>
</feature>
<dbReference type="GO" id="GO:0005524">
    <property type="term" value="F:ATP binding"/>
    <property type="evidence" value="ECO:0007669"/>
    <property type="project" value="UniProtKB-KW"/>
</dbReference>
<keyword evidence="3 4" id="KW-0275">Fatty acid biosynthesis</keyword>
<keyword evidence="7" id="KW-1185">Reference proteome</keyword>
<comment type="subunit">
    <text evidence="4">Acetyl-CoA carboxylase is a heterohexamer composed of biotin carboxyl carrier protein (AccB), biotin carboxylase (AccC) and two subunits each of ACCase subunit alpha (AccA) and ACCase subunit beta (AccD).</text>
</comment>
<evidence type="ECO:0000313" key="6">
    <source>
        <dbReference type="EMBL" id="PAQ01840.1"/>
    </source>
</evidence>
<accession>A0AB36RBL0</accession>
<evidence type="ECO:0000256" key="4">
    <source>
        <dbReference type="HAMAP-Rule" id="MF_01395"/>
    </source>
</evidence>
<dbReference type="GO" id="GO:0016743">
    <property type="term" value="F:carboxyl- or carbamoyltransferase activity"/>
    <property type="evidence" value="ECO:0007669"/>
    <property type="project" value="UniProtKB-UniRule"/>
</dbReference>
<dbReference type="EMBL" id="NPKI01000015">
    <property type="protein sequence ID" value="PAQ01840.1"/>
    <property type="molecule type" value="Genomic_DNA"/>
</dbReference>
<dbReference type="PANTHER" id="PTHR42995">
    <property type="entry name" value="ACETYL-COENZYME A CARBOXYLASE CARBOXYL TRANSFERASE SUBUNIT BETA, CHLOROPLASTIC"/>
    <property type="match status" value="1"/>
</dbReference>
<dbReference type="GO" id="GO:0003989">
    <property type="term" value="F:acetyl-CoA carboxylase activity"/>
    <property type="evidence" value="ECO:0007669"/>
    <property type="project" value="InterPro"/>
</dbReference>
<keyword evidence="4" id="KW-0963">Cytoplasm</keyword>
<dbReference type="Proteomes" id="UP000216215">
    <property type="component" value="Unassembled WGS sequence"/>
</dbReference>
<keyword evidence="4" id="KW-0547">Nucleotide-binding</keyword>
<organism evidence="6 7">
    <name type="scientific">Mesorhizobium mediterraneum</name>
    <dbReference type="NCBI Taxonomy" id="43617"/>
    <lineage>
        <taxon>Bacteria</taxon>
        <taxon>Pseudomonadati</taxon>
        <taxon>Pseudomonadota</taxon>
        <taxon>Alphaproteobacteria</taxon>
        <taxon>Hyphomicrobiales</taxon>
        <taxon>Phyllobacteriaceae</taxon>
        <taxon>Mesorhizobium</taxon>
    </lineage>
</organism>
<dbReference type="InterPro" id="IPR011762">
    <property type="entry name" value="COA_CT_N"/>
</dbReference>